<name>A0A6A7C8X2_9PEZI</name>
<feature type="non-terminal residue" evidence="7">
    <location>
        <position position="77"/>
    </location>
</feature>
<keyword evidence="3 5" id="KW-0863">Zinc-finger</keyword>
<dbReference type="GO" id="GO:0005634">
    <property type="term" value="C:nucleus"/>
    <property type="evidence" value="ECO:0007669"/>
    <property type="project" value="UniProtKB-ARBA"/>
</dbReference>
<feature type="domain" description="C2H2-type" evidence="6">
    <location>
        <begin position="29"/>
        <end position="59"/>
    </location>
</feature>
<dbReference type="Proteomes" id="UP000799421">
    <property type="component" value="Unassembled WGS sequence"/>
</dbReference>
<reference evidence="7" key="1">
    <citation type="journal article" date="2020" name="Stud. Mycol.">
        <title>101 Dothideomycetes genomes: a test case for predicting lifestyles and emergence of pathogens.</title>
        <authorList>
            <person name="Haridas S."/>
            <person name="Albert R."/>
            <person name="Binder M."/>
            <person name="Bloem J."/>
            <person name="Labutti K."/>
            <person name="Salamov A."/>
            <person name="Andreopoulos B."/>
            <person name="Baker S."/>
            <person name="Barry K."/>
            <person name="Bills G."/>
            <person name="Bluhm B."/>
            <person name="Cannon C."/>
            <person name="Castanera R."/>
            <person name="Culley D."/>
            <person name="Daum C."/>
            <person name="Ezra D."/>
            <person name="Gonzalez J."/>
            <person name="Henrissat B."/>
            <person name="Kuo A."/>
            <person name="Liang C."/>
            <person name="Lipzen A."/>
            <person name="Lutzoni F."/>
            <person name="Magnuson J."/>
            <person name="Mondo S."/>
            <person name="Nolan M."/>
            <person name="Ohm R."/>
            <person name="Pangilinan J."/>
            <person name="Park H.-J."/>
            <person name="Ramirez L."/>
            <person name="Alfaro M."/>
            <person name="Sun H."/>
            <person name="Tritt A."/>
            <person name="Yoshinaga Y."/>
            <person name="Zwiers L.-H."/>
            <person name="Turgeon B."/>
            <person name="Goodwin S."/>
            <person name="Spatafora J."/>
            <person name="Crous P."/>
            <person name="Grigoriev I."/>
        </authorList>
    </citation>
    <scope>NUCLEOTIDE SEQUENCE</scope>
    <source>
        <strain evidence="7">CBS 480.64</strain>
    </source>
</reference>
<evidence type="ECO:0000256" key="2">
    <source>
        <dbReference type="ARBA" id="ARBA00022737"/>
    </source>
</evidence>
<dbReference type="InterPro" id="IPR013087">
    <property type="entry name" value="Znf_C2H2_type"/>
</dbReference>
<dbReference type="GO" id="GO:0008270">
    <property type="term" value="F:zinc ion binding"/>
    <property type="evidence" value="ECO:0007669"/>
    <property type="project" value="UniProtKB-KW"/>
</dbReference>
<organism evidence="7 8">
    <name type="scientific">Piedraia hortae CBS 480.64</name>
    <dbReference type="NCBI Taxonomy" id="1314780"/>
    <lineage>
        <taxon>Eukaryota</taxon>
        <taxon>Fungi</taxon>
        <taxon>Dikarya</taxon>
        <taxon>Ascomycota</taxon>
        <taxon>Pezizomycotina</taxon>
        <taxon>Dothideomycetes</taxon>
        <taxon>Dothideomycetidae</taxon>
        <taxon>Capnodiales</taxon>
        <taxon>Piedraiaceae</taxon>
        <taxon>Piedraia</taxon>
    </lineage>
</organism>
<dbReference type="PROSITE" id="PS00028">
    <property type="entry name" value="ZINC_FINGER_C2H2_1"/>
    <property type="match status" value="2"/>
</dbReference>
<dbReference type="InterPro" id="IPR036236">
    <property type="entry name" value="Znf_C2H2_sf"/>
</dbReference>
<dbReference type="PANTHER" id="PTHR19818">
    <property type="entry name" value="ZINC FINGER PROTEIN ZIC AND GLI"/>
    <property type="match status" value="1"/>
</dbReference>
<evidence type="ECO:0000256" key="4">
    <source>
        <dbReference type="ARBA" id="ARBA00022833"/>
    </source>
</evidence>
<proteinExistence type="predicted"/>
<dbReference type="AlphaFoldDB" id="A0A6A7C8X2"/>
<dbReference type="PANTHER" id="PTHR19818:SF158">
    <property type="entry name" value="C2H2-TYPE DOMAIN-CONTAINING PROTEIN-RELATED"/>
    <property type="match status" value="1"/>
</dbReference>
<dbReference type="EMBL" id="MU005959">
    <property type="protein sequence ID" value="KAF2863692.1"/>
    <property type="molecule type" value="Genomic_DNA"/>
</dbReference>
<evidence type="ECO:0000313" key="8">
    <source>
        <dbReference type="Proteomes" id="UP000799421"/>
    </source>
</evidence>
<keyword evidence="2" id="KW-0677">Repeat</keyword>
<evidence type="ECO:0000313" key="7">
    <source>
        <dbReference type="EMBL" id="KAF2863692.1"/>
    </source>
</evidence>
<feature type="non-terminal residue" evidence="7">
    <location>
        <position position="1"/>
    </location>
</feature>
<dbReference type="GO" id="GO:0045944">
    <property type="term" value="P:positive regulation of transcription by RNA polymerase II"/>
    <property type="evidence" value="ECO:0007669"/>
    <property type="project" value="UniProtKB-ARBA"/>
</dbReference>
<accession>A0A6A7C8X2</accession>
<evidence type="ECO:0000259" key="6">
    <source>
        <dbReference type="PROSITE" id="PS50157"/>
    </source>
</evidence>
<keyword evidence="8" id="KW-1185">Reference proteome</keyword>
<dbReference type="SUPFAM" id="SSF57667">
    <property type="entry name" value="beta-beta-alpha zinc fingers"/>
    <property type="match status" value="1"/>
</dbReference>
<dbReference type="OrthoDB" id="6910977at2759"/>
<dbReference type="Gene3D" id="3.30.160.60">
    <property type="entry name" value="Classic Zinc Finger"/>
    <property type="match status" value="1"/>
</dbReference>
<dbReference type="PROSITE" id="PS50157">
    <property type="entry name" value="ZINC_FINGER_C2H2_2"/>
    <property type="match status" value="2"/>
</dbReference>
<evidence type="ECO:0000256" key="5">
    <source>
        <dbReference type="PROSITE-ProRule" id="PRU00042"/>
    </source>
</evidence>
<dbReference type="GO" id="GO:0000978">
    <property type="term" value="F:RNA polymerase II cis-regulatory region sequence-specific DNA binding"/>
    <property type="evidence" value="ECO:0007669"/>
    <property type="project" value="TreeGrafter"/>
</dbReference>
<keyword evidence="1" id="KW-0479">Metal-binding</keyword>
<keyword evidence="4" id="KW-0862">Zinc</keyword>
<evidence type="ECO:0000256" key="1">
    <source>
        <dbReference type="ARBA" id="ARBA00022723"/>
    </source>
</evidence>
<gene>
    <name evidence="7" type="ORF">K470DRAFT_205735</name>
</gene>
<dbReference type="GO" id="GO:0000981">
    <property type="term" value="F:DNA-binding transcription factor activity, RNA polymerase II-specific"/>
    <property type="evidence" value="ECO:0007669"/>
    <property type="project" value="TreeGrafter"/>
</dbReference>
<dbReference type="InterPro" id="IPR050329">
    <property type="entry name" value="GLI_C2H2-zinc-finger"/>
</dbReference>
<protein>
    <recommendedName>
        <fullName evidence="6">C2H2-type domain-containing protein</fullName>
    </recommendedName>
</protein>
<feature type="domain" description="C2H2-type" evidence="6">
    <location>
        <begin position="1"/>
        <end position="26"/>
    </location>
</feature>
<evidence type="ECO:0000256" key="3">
    <source>
        <dbReference type="ARBA" id="ARBA00022771"/>
    </source>
</evidence>
<sequence length="77" mass="8919">CACCSKTFRCSTNVVQHMQTHRPSRALPYACDFDSCERCFGRRTDLVRHEVSVHLKKKDHSCDLCGSRFARKDTLLR</sequence>